<dbReference type="EMBL" id="CP002039">
    <property type="protein sequence ID" value="ADJ63915.1"/>
    <property type="molecule type" value="Genomic_DNA"/>
</dbReference>
<dbReference type="NCBIfam" id="TIGR02001">
    <property type="entry name" value="gcw_chp"/>
    <property type="match status" value="1"/>
</dbReference>
<dbReference type="OrthoDB" id="9793561at2"/>
<evidence type="ECO:0000256" key="1">
    <source>
        <dbReference type="SAM" id="SignalP"/>
    </source>
</evidence>
<feature type="chain" id="PRO_5003115541" description="Outer membrane protein beta-barrel domain-containing protein" evidence="1">
    <location>
        <begin position="23"/>
        <end position="224"/>
    </location>
</feature>
<evidence type="ECO:0008006" key="4">
    <source>
        <dbReference type="Google" id="ProtNLM"/>
    </source>
</evidence>
<keyword evidence="3" id="KW-1185">Reference proteome</keyword>
<dbReference type="KEGG" id="hse:Hsero_2416"/>
<evidence type="ECO:0000313" key="2">
    <source>
        <dbReference type="EMBL" id="ADJ63915.1"/>
    </source>
</evidence>
<dbReference type="eggNOG" id="ENOG50345U8">
    <property type="taxonomic scope" value="Bacteria"/>
</dbReference>
<dbReference type="Proteomes" id="UP000000329">
    <property type="component" value="Chromosome"/>
</dbReference>
<dbReference type="HOGENOM" id="CLU_1193534_0_0_4"/>
<evidence type="ECO:0000313" key="3">
    <source>
        <dbReference type="Proteomes" id="UP000000329"/>
    </source>
</evidence>
<feature type="signal peptide" evidence="1">
    <location>
        <begin position="1"/>
        <end position="22"/>
    </location>
</feature>
<dbReference type="AlphaFoldDB" id="D8IVH6"/>
<sequence>MSLPRLGGLALVLIMGSLDASAQMSKSVGWSSDYWYRGISLSAGQPVFQGTLNYDFRDGWYAGASGSSARNAKGAGVAQAVLFGGVSKRLDAATSLDLGAHVTSLVDAPSLAFTEIYAGVIRQSYSLRLYYSPRYLGEKKQTTYIDFNTAYSLSSSWYLMLHLGWLEAMSVERTHFSNRYDARLGMGAYVGFWNYQLSFNKVRSSEPLTVDAANRWVLNVSYSF</sequence>
<protein>
    <recommendedName>
        <fullName evidence="4">Outer membrane protein beta-barrel domain-containing protein</fullName>
    </recommendedName>
</protein>
<gene>
    <name evidence="2" type="ordered locus">Hsero_2416</name>
</gene>
<dbReference type="Pfam" id="PF09694">
    <property type="entry name" value="Gcw_chp"/>
    <property type="match status" value="1"/>
</dbReference>
<organism evidence="2 3">
    <name type="scientific">Herbaspirillum seropedicae (strain SmR1)</name>
    <dbReference type="NCBI Taxonomy" id="757424"/>
    <lineage>
        <taxon>Bacteria</taxon>
        <taxon>Pseudomonadati</taxon>
        <taxon>Pseudomonadota</taxon>
        <taxon>Betaproteobacteria</taxon>
        <taxon>Burkholderiales</taxon>
        <taxon>Oxalobacteraceae</taxon>
        <taxon>Herbaspirillum</taxon>
    </lineage>
</organism>
<dbReference type="STRING" id="757424.Hsero_2416"/>
<proteinExistence type="predicted"/>
<dbReference type="InterPro" id="IPR010239">
    <property type="entry name" value="CHP02001"/>
</dbReference>
<reference evidence="2 3" key="1">
    <citation type="submission" date="2010-04" db="EMBL/GenBank/DDBJ databases">
        <title>The genome of Herbaspirillum seropedicae SmR1, an endophytic, nitrogen-fixing, plant-growth promoting beta-Proteobacteria.</title>
        <authorList>
            <person name="Pedrosa F.O."/>
            <person name="Monteiro R.A."/>
            <person name="Wassem R."/>
            <person name="Cruz L.M."/>
            <person name="Ayub R.A."/>
            <person name="Colauto N.B."/>
            <person name="Fernandez M.A."/>
            <person name="Fungaro M.H.P."/>
            <person name="Grisard E.C."/>
            <person name="Hungria M."/>
            <person name="Madeira H.M.F."/>
            <person name="Nodari R.O."/>
            <person name="Osaku C.A."/>
            <person name="Petzl-Erler M.L."/>
            <person name="Terenzi H."/>
            <person name="Vieira L.G.E."/>
            <person name="Almeida M.I.M."/>
            <person name="Alves L.R."/>
            <person name="Arantes O.M.N."/>
            <person name="Balsanelli E."/>
            <person name="Barcellos F.G."/>
            <person name="Baura V.A."/>
            <person name="Binde D.R."/>
            <person name="Campo R.J."/>
            <person name="Chubatsu L.S."/>
            <person name="Chueire L.M.O."/>
            <person name="Ciferri R.R."/>
            <person name="Correa L.C."/>
            <person name="da Conceicao Silva J.L."/>
            <person name="Dabul A.N.G."/>
            <person name="Dambros B.P."/>
            <person name="Faoro H."/>
            <person name="Favetti A."/>
            <person name="Friedermann G."/>
            <person name="Furlaneto M.C."/>
            <person name="Gasques L.S."/>
            <person name="Gimenes C.C.T."/>
            <person name="Gioppo N.M.R."/>
            <person name="Glienke-Blanco C."/>
            <person name="Godoy L.P."/>
            <person name="Guerra M.P."/>
            <person name="Karp S."/>
            <person name="Kava-Cordeiro V."/>
            <person name="Margarido V.P."/>
            <person name="Mathioni S.M."/>
            <person name="Menck-Soares M.A."/>
            <person name="Murace N.K."/>
            <person name="Nicolas M.F."/>
            <person name="Oliveira C.E.C."/>
            <person name="Pagnan N.A.B."/>
            <person name="Pamphile J.A."/>
            <person name="Patussi E.V."/>
            <person name="Pereira L.F.P."/>
            <person name="Pereira-Ferrari L."/>
            <person name="Pinto F.G.S."/>
            <person name="Precoma C."/>
            <person name="Prioli A.J."/>
            <person name="Prioli S.M.A.P."/>
            <person name="Raittz R.T."/>
            <person name="Ramos H.J.O."/>
            <person name="Ribeiro E.M.S.F."/>
            <person name="Rigo L.U."/>
            <person name="Rocha C.L.M.S.C."/>
            <person name="Rocha S.N."/>
            <person name="Santos K."/>
            <person name="Satori D."/>
            <person name="Silva A.G."/>
            <person name="Simao R.C.G."/>
            <person name="Soares M.A.M."/>
            <person name="Souza E.M."/>
            <person name="Steffens M.B.R."/>
            <person name="Steindel M."/>
            <person name="Tadra-Sfeir M.Z."/>
            <person name="Takahashi E.K."/>
            <person name="Torres R.A."/>
            <person name="Valle J.S."/>
            <person name="Vernal J.I."/>
            <person name="Vilas-Boas L.A."/>
            <person name="Watanabe M.A.E."/>
            <person name="Weiss V.A."/>
            <person name="Yates M.A."/>
            <person name="Souza E.M."/>
        </authorList>
    </citation>
    <scope>NUCLEOTIDE SEQUENCE [LARGE SCALE GENOMIC DNA]</scope>
    <source>
        <strain evidence="2 3">SmR1</strain>
    </source>
</reference>
<keyword evidence="1" id="KW-0732">Signal</keyword>
<name>D8IVH6_HERSS</name>
<accession>D8IVH6</accession>